<accession>A0A9N9YK93</accession>
<sequence length="278" mass="31241">MPVFMSRDMIWARDGIINTFATYLSIPTEERSDCNDFVRPVEAMLRDVGLVCLLHFWVYDTFSLLLIYDGFTILGNVYKAAFWALAHILLPAYREGRVDTSYLDKCPLLESLLDEVLRLTVATALLRNVISPSALRDVTIPPGSKVLVPYRQLHRNQDVWGTEPPVLDPARFRNNPKLLGSKSFRPFGGGQTLYPGRVLAKQSIKYTIVSLLMKFDLEIDVEMTRKAVRGDGSKLNFPQMDSTKPSPGASLPVQGQDAYLVLKERGHSPFRSVSPPLP</sequence>
<keyword evidence="4" id="KW-0408">Iron</keyword>
<comment type="caution">
    <text evidence="6">The sequence shown here is derived from an EMBL/GenBank/DDBJ whole genome shotgun (WGS) entry which is preliminary data.</text>
</comment>
<keyword evidence="7" id="KW-1185">Reference proteome</keyword>
<evidence type="ECO:0008006" key="8">
    <source>
        <dbReference type="Google" id="ProtNLM"/>
    </source>
</evidence>
<dbReference type="InterPro" id="IPR036396">
    <property type="entry name" value="Cyt_P450_sf"/>
</dbReference>
<dbReference type="InterPro" id="IPR001128">
    <property type="entry name" value="Cyt_P450"/>
</dbReference>
<evidence type="ECO:0000256" key="2">
    <source>
        <dbReference type="ARBA" id="ARBA00022617"/>
    </source>
</evidence>
<feature type="region of interest" description="Disordered" evidence="5">
    <location>
        <begin position="231"/>
        <end position="254"/>
    </location>
</feature>
<evidence type="ECO:0000256" key="5">
    <source>
        <dbReference type="SAM" id="MobiDB-lite"/>
    </source>
</evidence>
<dbReference type="OrthoDB" id="1470350at2759"/>
<dbReference type="Pfam" id="PF00067">
    <property type="entry name" value="p450"/>
    <property type="match status" value="1"/>
</dbReference>
<dbReference type="AlphaFoldDB" id="A0A9N9YK93"/>
<dbReference type="GO" id="GO:0005506">
    <property type="term" value="F:iron ion binding"/>
    <property type="evidence" value="ECO:0007669"/>
    <property type="project" value="InterPro"/>
</dbReference>
<comment type="similarity">
    <text evidence="1">Belongs to the cytochrome P450 family.</text>
</comment>
<protein>
    <recommendedName>
        <fullName evidence="8">Cytochrome P450</fullName>
    </recommendedName>
</protein>
<evidence type="ECO:0000313" key="6">
    <source>
        <dbReference type="EMBL" id="CAH0021759.1"/>
    </source>
</evidence>
<organism evidence="6 7">
    <name type="scientific">Clonostachys rhizophaga</name>
    <dbReference type="NCBI Taxonomy" id="160324"/>
    <lineage>
        <taxon>Eukaryota</taxon>
        <taxon>Fungi</taxon>
        <taxon>Dikarya</taxon>
        <taxon>Ascomycota</taxon>
        <taxon>Pezizomycotina</taxon>
        <taxon>Sordariomycetes</taxon>
        <taxon>Hypocreomycetidae</taxon>
        <taxon>Hypocreales</taxon>
        <taxon>Bionectriaceae</taxon>
        <taxon>Clonostachys</taxon>
    </lineage>
</organism>
<dbReference type="PANTHER" id="PTHR24304:SF2">
    <property type="entry name" value="24-HYDROXYCHOLESTEROL 7-ALPHA-HYDROXYLASE"/>
    <property type="match status" value="1"/>
</dbReference>
<keyword evidence="2" id="KW-0349">Heme</keyword>
<dbReference type="EMBL" id="CABFNQ020000661">
    <property type="protein sequence ID" value="CAH0021759.1"/>
    <property type="molecule type" value="Genomic_DNA"/>
</dbReference>
<evidence type="ECO:0000256" key="1">
    <source>
        <dbReference type="ARBA" id="ARBA00010617"/>
    </source>
</evidence>
<name>A0A9N9YK93_9HYPO</name>
<evidence type="ECO:0000256" key="4">
    <source>
        <dbReference type="ARBA" id="ARBA00023004"/>
    </source>
</evidence>
<dbReference type="SUPFAM" id="SSF48264">
    <property type="entry name" value="Cytochrome P450"/>
    <property type="match status" value="1"/>
</dbReference>
<dbReference type="GO" id="GO:0008395">
    <property type="term" value="F:steroid hydroxylase activity"/>
    <property type="evidence" value="ECO:0007669"/>
    <property type="project" value="TreeGrafter"/>
</dbReference>
<dbReference type="GO" id="GO:0016705">
    <property type="term" value="F:oxidoreductase activity, acting on paired donors, with incorporation or reduction of molecular oxygen"/>
    <property type="evidence" value="ECO:0007669"/>
    <property type="project" value="InterPro"/>
</dbReference>
<dbReference type="PANTHER" id="PTHR24304">
    <property type="entry name" value="CYTOCHROME P450 FAMILY 7"/>
    <property type="match status" value="1"/>
</dbReference>
<dbReference type="Gene3D" id="1.10.630.10">
    <property type="entry name" value="Cytochrome P450"/>
    <property type="match status" value="1"/>
</dbReference>
<evidence type="ECO:0000313" key="7">
    <source>
        <dbReference type="Proteomes" id="UP000696573"/>
    </source>
</evidence>
<gene>
    <name evidence="6" type="ORF">CRHIZ90672A_00018558</name>
</gene>
<dbReference type="GO" id="GO:0020037">
    <property type="term" value="F:heme binding"/>
    <property type="evidence" value="ECO:0007669"/>
    <property type="project" value="InterPro"/>
</dbReference>
<proteinExistence type="inferred from homology"/>
<keyword evidence="3" id="KW-0479">Metal-binding</keyword>
<evidence type="ECO:0000256" key="3">
    <source>
        <dbReference type="ARBA" id="ARBA00022723"/>
    </source>
</evidence>
<reference evidence="6" key="1">
    <citation type="submission" date="2021-10" db="EMBL/GenBank/DDBJ databases">
        <authorList>
            <person name="Piombo E."/>
        </authorList>
    </citation>
    <scope>NUCLEOTIDE SEQUENCE</scope>
</reference>
<dbReference type="InterPro" id="IPR050529">
    <property type="entry name" value="CYP450_sterol_14alpha_dmase"/>
</dbReference>
<dbReference type="Proteomes" id="UP000696573">
    <property type="component" value="Unassembled WGS sequence"/>
</dbReference>